<evidence type="ECO:0000256" key="4">
    <source>
        <dbReference type="SAM" id="MobiDB-lite"/>
    </source>
</evidence>
<dbReference type="InterPro" id="IPR052708">
    <property type="entry name" value="PxpC"/>
</dbReference>
<comment type="caution">
    <text evidence="6">The sequence shown here is derived from an EMBL/GenBank/DDBJ whole genome shotgun (WGS) entry which is preliminary data.</text>
</comment>
<proteinExistence type="predicted"/>
<reference evidence="6" key="1">
    <citation type="submission" date="2019-09" db="EMBL/GenBank/DDBJ databases">
        <authorList>
            <person name="Teo W.F.A."/>
            <person name="Duangmal K."/>
        </authorList>
    </citation>
    <scope>NUCLEOTIDE SEQUENCE [LARGE SCALE GENOMIC DNA]</scope>
    <source>
        <strain evidence="6">K81G1</strain>
    </source>
</reference>
<dbReference type="EMBL" id="VMNW02000052">
    <property type="protein sequence ID" value="KAA9155999.1"/>
    <property type="molecule type" value="Genomic_DNA"/>
</dbReference>
<organism evidence="6 7">
    <name type="scientific">Amycolatopsis acidicola</name>
    <dbReference type="NCBI Taxonomy" id="2596893"/>
    <lineage>
        <taxon>Bacteria</taxon>
        <taxon>Bacillati</taxon>
        <taxon>Actinomycetota</taxon>
        <taxon>Actinomycetes</taxon>
        <taxon>Pseudonocardiales</taxon>
        <taxon>Pseudonocardiaceae</taxon>
        <taxon>Amycolatopsis</taxon>
    </lineage>
</organism>
<keyword evidence="7" id="KW-1185">Reference proteome</keyword>
<dbReference type="InterPro" id="IPR003778">
    <property type="entry name" value="CT_A_B"/>
</dbReference>
<keyword evidence="2" id="KW-0378">Hydrolase</keyword>
<accession>A0A5N0UVX1</accession>
<dbReference type="GO" id="GO:0016740">
    <property type="term" value="F:transferase activity"/>
    <property type="evidence" value="ECO:0007669"/>
    <property type="project" value="UniProtKB-KW"/>
</dbReference>
<keyword evidence="3" id="KW-0067">ATP-binding</keyword>
<sequence length="353" mass="36778">MPGTACGSPRSTNARTPRWTASRCGTGTMTDGPVLHVGPAGSCVVTDLGRAAGPARGLAVNGALDQFAARAANALAGNRATDPLLEVTGFGLTFRPSHDVLIAVTGTPAVPTVDGKPQPPWSPLSVRAGQTVHVGISETGLRAYVAVHGSFDVPRLLGSCAPDSMIGFGTGVRPGSRLRLLRSHPPLVNSLFGATVFHFGLSVPAPPSVLDVIDGPDAGEFGPELDKLFEAPYTVTPRIDHVGLRLSGHVPRRSVTGEVLSRGVPVGAIEAPTGDELLVLMRGRGITAGYPVLAVLTSLAQDRAAQLRPGQRIRFRRTTVTAATAAFLEQRRLLDRVAVRARTAFAAHTTKGT</sequence>
<dbReference type="Proteomes" id="UP000319769">
    <property type="component" value="Unassembled WGS sequence"/>
</dbReference>
<feature type="domain" description="Carboxyltransferase" evidence="5">
    <location>
        <begin position="55"/>
        <end position="333"/>
    </location>
</feature>
<dbReference type="GO" id="GO:0016787">
    <property type="term" value="F:hydrolase activity"/>
    <property type="evidence" value="ECO:0007669"/>
    <property type="project" value="UniProtKB-KW"/>
</dbReference>
<name>A0A5N0UVX1_9PSEU</name>
<keyword evidence="1" id="KW-0547">Nucleotide-binding</keyword>
<dbReference type="PANTHER" id="PTHR43309:SF3">
    <property type="entry name" value="5-OXOPROLINASE SUBUNIT C"/>
    <property type="match status" value="1"/>
</dbReference>
<evidence type="ECO:0000256" key="1">
    <source>
        <dbReference type="ARBA" id="ARBA00022741"/>
    </source>
</evidence>
<dbReference type="OrthoDB" id="9768696at2"/>
<dbReference type="SUPFAM" id="SSF50891">
    <property type="entry name" value="Cyclophilin-like"/>
    <property type="match status" value="1"/>
</dbReference>
<dbReference type="SMART" id="SM00797">
    <property type="entry name" value="AHS2"/>
    <property type="match status" value="1"/>
</dbReference>
<dbReference type="Pfam" id="PF02626">
    <property type="entry name" value="CT_A_B"/>
    <property type="match status" value="1"/>
</dbReference>
<dbReference type="InterPro" id="IPR029000">
    <property type="entry name" value="Cyclophilin-like_dom_sf"/>
</dbReference>
<dbReference type="GO" id="GO:0005524">
    <property type="term" value="F:ATP binding"/>
    <property type="evidence" value="ECO:0007669"/>
    <property type="project" value="UniProtKB-KW"/>
</dbReference>
<feature type="region of interest" description="Disordered" evidence="4">
    <location>
        <begin position="1"/>
        <end position="25"/>
    </location>
</feature>
<dbReference type="AlphaFoldDB" id="A0A5N0UVX1"/>
<dbReference type="Gene3D" id="2.40.100.10">
    <property type="entry name" value="Cyclophilin-like"/>
    <property type="match status" value="1"/>
</dbReference>
<evidence type="ECO:0000256" key="2">
    <source>
        <dbReference type="ARBA" id="ARBA00022801"/>
    </source>
</evidence>
<dbReference type="PANTHER" id="PTHR43309">
    <property type="entry name" value="5-OXOPROLINASE SUBUNIT C"/>
    <property type="match status" value="1"/>
</dbReference>
<evidence type="ECO:0000259" key="5">
    <source>
        <dbReference type="SMART" id="SM00797"/>
    </source>
</evidence>
<protein>
    <submittedName>
        <fullName evidence="6">Biotin-dependent carboxyltransferase family protein</fullName>
    </submittedName>
</protein>
<evidence type="ECO:0000256" key="3">
    <source>
        <dbReference type="ARBA" id="ARBA00022840"/>
    </source>
</evidence>
<evidence type="ECO:0000313" key="7">
    <source>
        <dbReference type="Proteomes" id="UP000319769"/>
    </source>
</evidence>
<evidence type="ECO:0000313" key="6">
    <source>
        <dbReference type="EMBL" id="KAA9155999.1"/>
    </source>
</evidence>
<gene>
    <name evidence="6" type="ORF">FPZ12_028390</name>
</gene>